<protein>
    <submittedName>
        <fullName evidence="1">Uncharacterized protein</fullName>
    </submittedName>
</protein>
<evidence type="ECO:0000313" key="1">
    <source>
        <dbReference type="EMBL" id="CAB1277502.1"/>
    </source>
</evidence>
<sequence>MKSFQITVLGILLYFGLHPNAYGLTASIYSQILTMAESGDLSSSCVNIAGDYPGFNIISSEYGKNPQICLDKSREHVNAIEFWHVTFVATESSSQIRTINFEHEFLNGPQGLIFGSTQIKGFFATENGIGIPTKNQIWFMGILNQANHDDFLAQELNYTVDEALESALFNEEAESKFVLSGSRSLRGVLNFILLHKGDKLVLDPETRVSLNPFEKKRE</sequence>
<accession>A0A7G1QCN3</accession>
<reference evidence="1 2" key="1">
    <citation type="submission" date="2020-03" db="EMBL/GenBank/DDBJ databases">
        <authorList>
            <person name="Picone N."/>
        </authorList>
    </citation>
    <scope>NUCLEOTIDE SEQUENCE [LARGE SCALE GENOMIC DNA]</scope>
    <source>
        <strain evidence="1">NSCAC1</strain>
    </source>
</reference>
<evidence type="ECO:0000313" key="2">
    <source>
        <dbReference type="Proteomes" id="UP000516072"/>
    </source>
</evidence>
<dbReference type="EMBL" id="LR778175">
    <property type="protein sequence ID" value="CAB1277502.1"/>
    <property type="molecule type" value="Genomic_DNA"/>
</dbReference>
<dbReference type="Proteomes" id="UP000516072">
    <property type="component" value="Chromosome"/>
</dbReference>
<dbReference type="AlphaFoldDB" id="A0A7G1QCN3"/>
<name>A0A7G1QCN3_9GAMM</name>
<gene>
    <name evidence="1" type="ORF">NSCAC_1701</name>
</gene>
<dbReference type="KEGG" id="ntg:NSCAC_1701"/>
<dbReference type="RefSeq" id="WP_197744345.1">
    <property type="nucleotide sequence ID" value="NZ_LR778175.1"/>
</dbReference>
<proteinExistence type="predicted"/>
<organism evidence="1 2">
    <name type="scientific">Candidatus Nitrosacidococcus tergens</name>
    <dbReference type="NCBI Taxonomy" id="553981"/>
    <lineage>
        <taxon>Bacteria</taxon>
        <taxon>Pseudomonadati</taxon>
        <taxon>Pseudomonadota</taxon>
        <taxon>Gammaproteobacteria</taxon>
        <taxon>Chromatiales</taxon>
        <taxon>Chromatiaceae</taxon>
        <taxon>Candidatus Nitrosacidococcus</taxon>
    </lineage>
</organism>
<keyword evidence="2" id="KW-1185">Reference proteome</keyword>